<dbReference type="RefSeq" id="WP_180702977.1">
    <property type="nucleotide sequence ID" value="NZ_CAONDH010000002.1"/>
</dbReference>
<dbReference type="KEGG" id="ril:CRIB_485"/>
<keyword evidence="2" id="KW-1185">Reference proteome</keyword>
<gene>
    <name evidence="1" type="ORF">CRIB_485</name>
</gene>
<name>A0A1V1HZ46_9FIRM</name>
<dbReference type="GeneID" id="82204672"/>
<evidence type="ECO:0000313" key="2">
    <source>
        <dbReference type="Proteomes" id="UP000245622"/>
    </source>
</evidence>
<accession>A0A1V1HZ46</accession>
<proteinExistence type="predicted"/>
<dbReference type="EMBL" id="LN555523">
    <property type="protein sequence ID" value="CED93240.1"/>
    <property type="molecule type" value="Genomic_DNA"/>
</dbReference>
<sequence length="51" mass="6034">MVKFKIEDMKINITYGTNKVDKDRLCSIFIDIIKDLEKEDLKNNENKISTQ</sequence>
<evidence type="ECO:0000313" key="1">
    <source>
        <dbReference type="EMBL" id="CED93240.1"/>
    </source>
</evidence>
<dbReference type="AlphaFoldDB" id="A0A1V1HZ46"/>
<organism evidence="1 2">
    <name type="scientific">Romboutsia ilealis</name>
    <dbReference type="NCBI Taxonomy" id="1115758"/>
    <lineage>
        <taxon>Bacteria</taxon>
        <taxon>Bacillati</taxon>
        <taxon>Bacillota</taxon>
        <taxon>Clostridia</taxon>
        <taxon>Peptostreptococcales</taxon>
        <taxon>Peptostreptococcaceae</taxon>
        <taxon>Romboutsia</taxon>
    </lineage>
</organism>
<protein>
    <submittedName>
        <fullName evidence="1">Uncharacterized protein</fullName>
    </submittedName>
</protein>
<dbReference type="Proteomes" id="UP000245622">
    <property type="component" value="Chromosome 1"/>
</dbReference>
<reference evidence="1 2" key="1">
    <citation type="submission" date="2014-04" db="EMBL/GenBank/DDBJ databases">
        <authorList>
            <person name="Hornung B.V."/>
        </authorList>
    </citation>
    <scope>NUCLEOTIDE SEQUENCE [LARGE SCALE GENOMIC DNA]</scope>
    <source>
        <strain evidence="1 2">CRIB</strain>
    </source>
</reference>